<reference evidence="1" key="1">
    <citation type="submission" date="2017-08" db="EMBL/GenBank/DDBJ databases">
        <authorList>
            <person name="Polle J.E."/>
            <person name="Barry K."/>
            <person name="Cushman J."/>
            <person name="Schmutz J."/>
            <person name="Tran D."/>
            <person name="Hathwaick L.T."/>
            <person name="Yim W.C."/>
            <person name="Jenkins J."/>
            <person name="Mckie-Krisberg Z.M."/>
            <person name="Prochnik S."/>
            <person name="Lindquist E."/>
            <person name="Dockter R.B."/>
            <person name="Adam C."/>
            <person name="Molina H."/>
            <person name="Bunkerborg J."/>
            <person name="Jin E."/>
            <person name="Buchheim M."/>
            <person name="Magnuson J."/>
        </authorList>
    </citation>
    <scope>NUCLEOTIDE SEQUENCE</scope>
    <source>
        <strain evidence="1">CCAP 19/18</strain>
    </source>
</reference>
<dbReference type="Proteomes" id="UP000815325">
    <property type="component" value="Unassembled WGS sequence"/>
</dbReference>
<dbReference type="EMBL" id="MU069687">
    <property type="protein sequence ID" value="KAF5835809.1"/>
    <property type="molecule type" value="Genomic_DNA"/>
</dbReference>
<keyword evidence="2" id="KW-1185">Reference proteome</keyword>
<evidence type="ECO:0008006" key="3">
    <source>
        <dbReference type="Google" id="ProtNLM"/>
    </source>
</evidence>
<evidence type="ECO:0000313" key="1">
    <source>
        <dbReference type="EMBL" id="KAF5835809.1"/>
    </source>
</evidence>
<dbReference type="PANTHER" id="PTHR33559">
    <property type="entry name" value="PROTEASOME ASSEMBLY CHAPERONE 4"/>
    <property type="match status" value="1"/>
</dbReference>
<organism evidence="1 2">
    <name type="scientific">Dunaliella salina</name>
    <name type="common">Green alga</name>
    <name type="synonym">Protococcus salinus</name>
    <dbReference type="NCBI Taxonomy" id="3046"/>
    <lineage>
        <taxon>Eukaryota</taxon>
        <taxon>Viridiplantae</taxon>
        <taxon>Chlorophyta</taxon>
        <taxon>core chlorophytes</taxon>
        <taxon>Chlorophyceae</taxon>
        <taxon>CS clade</taxon>
        <taxon>Chlamydomonadales</taxon>
        <taxon>Dunaliellaceae</taxon>
        <taxon>Dunaliella</taxon>
    </lineage>
</organism>
<gene>
    <name evidence="1" type="ORF">DUNSADRAFT_6843</name>
</gene>
<protein>
    <recommendedName>
        <fullName evidence="3">Proteasome assembly chaperone 4</fullName>
    </recommendedName>
</protein>
<dbReference type="InterPro" id="IPR032157">
    <property type="entry name" value="PAC4"/>
</dbReference>
<dbReference type="Pfam" id="PF16093">
    <property type="entry name" value="PAC4"/>
    <property type="match status" value="1"/>
</dbReference>
<sequence>MTATSHPPTAMKQRCFTETAPDATIHCQIIDLGRQVYVWASVGANTKLNNLYMAIQTPAASTPSVATLLPASAASNEANAFAQRLAMRLKRPVLCSWNIPASEPLLQAIAEKRLLKELKEMLEST</sequence>
<accession>A0ABQ7GMH2</accession>
<dbReference type="PANTHER" id="PTHR33559:SF1">
    <property type="entry name" value="PROTEASOME ASSEMBLY CHAPERONE 4"/>
    <property type="match status" value="1"/>
</dbReference>
<comment type="caution">
    <text evidence="1">The sequence shown here is derived from an EMBL/GenBank/DDBJ whole genome shotgun (WGS) entry which is preliminary data.</text>
</comment>
<name>A0ABQ7GMH2_DUNSA</name>
<evidence type="ECO:0000313" key="2">
    <source>
        <dbReference type="Proteomes" id="UP000815325"/>
    </source>
</evidence>
<proteinExistence type="predicted"/>